<reference evidence="2 3" key="1">
    <citation type="submission" date="2020-10" db="EMBL/GenBank/DDBJ databases">
        <title>Connecting structure to function with the recovery of over 1000 high-quality activated sludge metagenome-assembled genomes encoding full-length rRNA genes using long-read sequencing.</title>
        <authorList>
            <person name="Singleton C.M."/>
            <person name="Petriglieri F."/>
            <person name="Kristensen J.M."/>
            <person name="Kirkegaard R.H."/>
            <person name="Michaelsen T.Y."/>
            <person name="Andersen M.H."/>
            <person name="Karst S.M."/>
            <person name="Dueholm M.S."/>
            <person name="Nielsen P.H."/>
            <person name="Albertsen M."/>
        </authorList>
    </citation>
    <scope>NUCLEOTIDE SEQUENCE [LARGE SCALE GENOMIC DNA]</scope>
    <source>
        <strain evidence="2">Ribe_18-Q3-R11-54_MAXAC.273</strain>
    </source>
</reference>
<dbReference type="InterPro" id="IPR001845">
    <property type="entry name" value="HTH_ArsR_DNA-bd_dom"/>
</dbReference>
<dbReference type="Gene3D" id="1.10.10.10">
    <property type="entry name" value="Winged helix-like DNA-binding domain superfamily/Winged helix DNA-binding domain"/>
    <property type="match status" value="1"/>
</dbReference>
<dbReference type="CDD" id="cd00090">
    <property type="entry name" value="HTH_ARSR"/>
    <property type="match status" value="1"/>
</dbReference>
<evidence type="ECO:0000313" key="2">
    <source>
        <dbReference type="EMBL" id="MBK9985390.1"/>
    </source>
</evidence>
<sequence length="113" mass="13420">MAFSKARLYSRKGRITAKFFKTFGHPARQLVILYLASYGPSAVEIFSRDHPISSSSMSDHLEQLRELSLISYKEKHPYIVYELEWERINRAKKYILDFFDELEKIKNKQRKST</sequence>
<dbReference type="SUPFAM" id="SSF46785">
    <property type="entry name" value="Winged helix' DNA-binding domain"/>
    <property type="match status" value="1"/>
</dbReference>
<name>A0A9D7XRQ9_9BACT</name>
<evidence type="ECO:0000259" key="1">
    <source>
        <dbReference type="PROSITE" id="PS50987"/>
    </source>
</evidence>
<evidence type="ECO:0000313" key="3">
    <source>
        <dbReference type="Proteomes" id="UP000808337"/>
    </source>
</evidence>
<dbReference type="Proteomes" id="UP000808337">
    <property type="component" value="Unassembled WGS sequence"/>
</dbReference>
<dbReference type="EMBL" id="JADKGY010000035">
    <property type="protein sequence ID" value="MBK9985390.1"/>
    <property type="molecule type" value="Genomic_DNA"/>
</dbReference>
<dbReference type="InterPro" id="IPR036390">
    <property type="entry name" value="WH_DNA-bd_sf"/>
</dbReference>
<gene>
    <name evidence="2" type="ORF">IPP15_24125</name>
</gene>
<dbReference type="PROSITE" id="PS50987">
    <property type="entry name" value="HTH_ARSR_2"/>
    <property type="match status" value="1"/>
</dbReference>
<dbReference type="SMART" id="SM00418">
    <property type="entry name" value="HTH_ARSR"/>
    <property type="match status" value="1"/>
</dbReference>
<dbReference type="InterPro" id="IPR011991">
    <property type="entry name" value="ArsR-like_HTH"/>
</dbReference>
<comment type="caution">
    <text evidence="2">The sequence shown here is derived from an EMBL/GenBank/DDBJ whole genome shotgun (WGS) entry which is preliminary data.</text>
</comment>
<accession>A0A9D7XRQ9</accession>
<dbReference type="AlphaFoldDB" id="A0A9D7XRQ9"/>
<dbReference type="GO" id="GO:0003700">
    <property type="term" value="F:DNA-binding transcription factor activity"/>
    <property type="evidence" value="ECO:0007669"/>
    <property type="project" value="InterPro"/>
</dbReference>
<organism evidence="2 3">
    <name type="scientific">Candidatus Opimibacter skivensis</name>
    <dbReference type="NCBI Taxonomy" id="2982028"/>
    <lineage>
        <taxon>Bacteria</taxon>
        <taxon>Pseudomonadati</taxon>
        <taxon>Bacteroidota</taxon>
        <taxon>Saprospiria</taxon>
        <taxon>Saprospirales</taxon>
        <taxon>Saprospiraceae</taxon>
        <taxon>Candidatus Opimibacter</taxon>
    </lineage>
</organism>
<protein>
    <submittedName>
        <fullName evidence="2">Helix-turn-helix transcriptional regulator</fullName>
    </submittedName>
</protein>
<feature type="domain" description="HTH arsR-type" evidence="1">
    <location>
        <begin position="8"/>
        <end position="103"/>
    </location>
</feature>
<dbReference type="InterPro" id="IPR036388">
    <property type="entry name" value="WH-like_DNA-bd_sf"/>
</dbReference>
<proteinExistence type="predicted"/>